<name>A0A3N1CY56_9ACTN</name>
<dbReference type="InterPro" id="IPR021848">
    <property type="entry name" value="HODM_asu-like"/>
</dbReference>
<organism evidence="2 3">
    <name type="scientific">Actinocorallia herbida</name>
    <dbReference type="NCBI Taxonomy" id="58109"/>
    <lineage>
        <taxon>Bacteria</taxon>
        <taxon>Bacillati</taxon>
        <taxon>Actinomycetota</taxon>
        <taxon>Actinomycetes</taxon>
        <taxon>Streptosporangiales</taxon>
        <taxon>Thermomonosporaceae</taxon>
        <taxon>Actinocorallia</taxon>
    </lineage>
</organism>
<dbReference type="Proteomes" id="UP000272400">
    <property type="component" value="Unassembled WGS sequence"/>
</dbReference>
<dbReference type="AlphaFoldDB" id="A0A3N1CY56"/>
<dbReference type="EMBL" id="RJKE01000001">
    <property type="protein sequence ID" value="ROO86212.1"/>
    <property type="molecule type" value="Genomic_DNA"/>
</dbReference>
<evidence type="ECO:0000256" key="1">
    <source>
        <dbReference type="SAM" id="MobiDB-lite"/>
    </source>
</evidence>
<keyword evidence="3" id="KW-1185">Reference proteome</keyword>
<evidence type="ECO:0000313" key="3">
    <source>
        <dbReference type="Proteomes" id="UP000272400"/>
    </source>
</evidence>
<feature type="compositionally biased region" description="Basic and acidic residues" evidence="1">
    <location>
        <begin position="343"/>
        <end position="365"/>
    </location>
</feature>
<proteinExistence type="predicted"/>
<dbReference type="Pfam" id="PF11927">
    <property type="entry name" value="HODM_asu-like"/>
    <property type="match status" value="1"/>
</dbReference>
<reference evidence="2 3" key="1">
    <citation type="submission" date="2018-11" db="EMBL/GenBank/DDBJ databases">
        <title>Sequencing the genomes of 1000 actinobacteria strains.</title>
        <authorList>
            <person name="Klenk H.-P."/>
        </authorList>
    </citation>
    <scope>NUCLEOTIDE SEQUENCE [LARGE SCALE GENOMIC DNA]</scope>
    <source>
        <strain evidence="2 3">DSM 44254</strain>
    </source>
</reference>
<protein>
    <submittedName>
        <fullName evidence="2">Uncharacterized protein DUF3445</fullName>
    </submittedName>
</protein>
<feature type="compositionally biased region" description="Basic and acidic residues" evidence="1">
    <location>
        <begin position="373"/>
        <end position="382"/>
    </location>
</feature>
<accession>A0A3N1CY56</accession>
<evidence type="ECO:0000313" key="2">
    <source>
        <dbReference type="EMBL" id="ROO86212.1"/>
    </source>
</evidence>
<feature type="region of interest" description="Disordered" evidence="1">
    <location>
        <begin position="341"/>
        <end position="389"/>
    </location>
</feature>
<sequence>MARTTTAPGGRAARFPFPFTSDGYRYAVNVEPARAPVRTAAGGWGETVVDVDDDYRAELAERARILAADPTRCTVLPHMRAASWDALLYLLRELAAGHAGVMALTDLGGGRMSWRNDLLGVDLAFTVGDDTGVPGGPLAFAGSQVQEDIVLLDQREDALWADAGLVTFAADWSLNFDVGMSFLEVHGPVPRVHATGVVPRAQAFLMRLAPGREYRRTNWTVTAGHRLDTSTEAYPEWGRERALAAASPETLGDTLHLRVEVQHLLRLAPSGAVLFLIRTHLLGLREVARVPEWRHRFAAVLTELPDDLVDYKGLSRYRDGIVAWLAAAGGSHRVDDEADVGEVVERAEQEEQHAGDRPAPQEHLGEAGAAPAEGEREEHRAEADEEVQQ</sequence>
<comment type="caution">
    <text evidence="2">The sequence shown here is derived from an EMBL/GenBank/DDBJ whole genome shotgun (WGS) entry which is preliminary data.</text>
</comment>
<gene>
    <name evidence="2" type="ORF">EDD29_3775</name>
</gene>